<evidence type="ECO:0000313" key="1">
    <source>
        <dbReference type="EMBL" id="CAA9557922.1"/>
    </source>
</evidence>
<name>A0A6J4UQW4_9CYAN</name>
<dbReference type="EMBL" id="CADCWO010000026">
    <property type="protein sequence ID" value="CAA9557922.1"/>
    <property type="molecule type" value="Genomic_DNA"/>
</dbReference>
<gene>
    <name evidence="1" type="ORF">AVDCRST_MAG81-403</name>
</gene>
<dbReference type="AlphaFoldDB" id="A0A6J4UQW4"/>
<protein>
    <submittedName>
        <fullName evidence="1">Uncharacterized protein</fullName>
    </submittedName>
</protein>
<accession>A0A6J4UQW4</accession>
<sequence>MVRTNEAIAKQHKRTREDNFSMGGFTVQFKELQKECNHAV</sequence>
<reference evidence="1" key="1">
    <citation type="submission" date="2020-02" db="EMBL/GenBank/DDBJ databases">
        <authorList>
            <person name="Meier V. D."/>
        </authorList>
    </citation>
    <scope>NUCLEOTIDE SEQUENCE</scope>
    <source>
        <strain evidence="1">AVDCRST_MAG81</strain>
    </source>
</reference>
<proteinExistence type="predicted"/>
<organism evidence="1">
    <name type="scientific">uncultured Synechococcales cyanobacterium</name>
    <dbReference type="NCBI Taxonomy" id="1936017"/>
    <lineage>
        <taxon>Bacteria</taxon>
        <taxon>Bacillati</taxon>
        <taxon>Cyanobacteriota</taxon>
        <taxon>Cyanophyceae</taxon>
        <taxon>Synechococcales</taxon>
        <taxon>environmental samples</taxon>
    </lineage>
</organism>